<evidence type="ECO:0000313" key="3">
    <source>
        <dbReference type="Ensembl" id="ENSPSNP00000020845.1"/>
    </source>
</evidence>
<reference evidence="3" key="2">
    <citation type="submission" date="2025-08" db="UniProtKB">
        <authorList>
            <consortium name="Ensembl"/>
        </authorList>
    </citation>
    <scope>IDENTIFICATION</scope>
</reference>
<reference evidence="3" key="1">
    <citation type="submission" date="2019-08" db="EMBL/GenBank/DDBJ databases">
        <title>Phocoena sinus (Vaquita) genome, mPhoSin1, primary haplotype.</title>
        <authorList>
            <person name="Morin P."/>
            <person name="Mountcastle J."/>
            <person name="Fungtammasan C."/>
            <person name="Rhie A."/>
            <person name="Rojas-Bracho L."/>
            <person name="Smith C.R."/>
            <person name="Taylor B.L."/>
            <person name="Gulland F.M.D."/>
            <person name="Musser W."/>
            <person name="Houck M."/>
            <person name="Haase B."/>
            <person name="Paez S."/>
            <person name="Howe K."/>
            <person name="Torrance J."/>
            <person name="Formenti G."/>
            <person name="Phillippy A."/>
            <person name="Ryder O."/>
            <person name="Jarvis E.D."/>
            <person name="Fedrigo O."/>
        </authorList>
    </citation>
    <scope>NUCLEOTIDE SEQUENCE [LARGE SCALE GENOMIC DNA]</scope>
</reference>
<dbReference type="Proteomes" id="UP000694554">
    <property type="component" value="Chromosome 2"/>
</dbReference>
<accession>A0A8C9CGC1</accession>
<name>A0A8C9CGC1_PHOSS</name>
<sequence length="62" mass="7032">MSDVAADTSSEITTEDFEEEVVEEAENGRGAPARGNATNFVRRRIQCQYTKISLLPYIFYLQ</sequence>
<feature type="compositionally biased region" description="Acidic residues" evidence="2">
    <location>
        <begin position="13"/>
        <end position="25"/>
    </location>
</feature>
<dbReference type="InterPro" id="IPR004931">
    <property type="entry name" value="Pro/parathymosin"/>
</dbReference>
<organism evidence="3 4">
    <name type="scientific">Phocoena sinus</name>
    <name type="common">Vaquita</name>
    <dbReference type="NCBI Taxonomy" id="42100"/>
    <lineage>
        <taxon>Eukaryota</taxon>
        <taxon>Metazoa</taxon>
        <taxon>Chordata</taxon>
        <taxon>Craniata</taxon>
        <taxon>Vertebrata</taxon>
        <taxon>Euteleostomi</taxon>
        <taxon>Mammalia</taxon>
        <taxon>Eutheria</taxon>
        <taxon>Laurasiatheria</taxon>
        <taxon>Artiodactyla</taxon>
        <taxon>Whippomorpha</taxon>
        <taxon>Cetacea</taxon>
        <taxon>Odontoceti</taxon>
        <taxon>Phocoenidae</taxon>
        <taxon>Phocoena</taxon>
    </lineage>
</organism>
<keyword evidence="4" id="KW-1185">Reference proteome</keyword>
<comment type="similarity">
    <text evidence="1">Belongs to the pro/parathymosin family.</text>
</comment>
<feature type="region of interest" description="Disordered" evidence="2">
    <location>
        <begin position="1"/>
        <end position="35"/>
    </location>
</feature>
<reference evidence="3" key="3">
    <citation type="submission" date="2025-09" db="UniProtKB">
        <authorList>
            <consortium name="Ensembl"/>
        </authorList>
    </citation>
    <scope>IDENTIFICATION</scope>
</reference>
<evidence type="ECO:0000313" key="4">
    <source>
        <dbReference type="Proteomes" id="UP000694554"/>
    </source>
</evidence>
<proteinExistence type="inferred from homology"/>
<protein>
    <submittedName>
        <fullName evidence="3">Uncharacterized protein</fullName>
    </submittedName>
</protein>
<dbReference type="Ensembl" id="ENSPSNT00000023481.1">
    <property type="protein sequence ID" value="ENSPSNP00000020845.1"/>
    <property type="gene ID" value="ENSPSNG00000015303.1"/>
</dbReference>
<dbReference type="Pfam" id="PF03247">
    <property type="entry name" value="Prothymosin"/>
    <property type="match status" value="1"/>
</dbReference>
<evidence type="ECO:0000256" key="2">
    <source>
        <dbReference type="SAM" id="MobiDB-lite"/>
    </source>
</evidence>
<evidence type="ECO:0000256" key="1">
    <source>
        <dbReference type="ARBA" id="ARBA00008032"/>
    </source>
</evidence>
<dbReference type="AlphaFoldDB" id="A0A8C9CGC1"/>